<evidence type="ECO:0000313" key="9">
    <source>
        <dbReference type="EMBL" id="QOY84911.1"/>
    </source>
</evidence>
<dbReference type="Proteomes" id="UP000593892">
    <property type="component" value="Chromosome"/>
</dbReference>
<dbReference type="Gene3D" id="2.170.130.10">
    <property type="entry name" value="TonB-dependent receptor, plug domain"/>
    <property type="match status" value="1"/>
</dbReference>
<dbReference type="InterPro" id="IPR012910">
    <property type="entry name" value="Plug_dom"/>
</dbReference>
<dbReference type="Pfam" id="PF25183">
    <property type="entry name" value="OMP_b-brl_4"/>
    <property type="match status" value="1"/>
</dbReference>
<proteinExistence type="predicted"/>
<dbReference type="AlphaFoldDB" id="A0A7S7NJR0"/>
<keyword evidence="4" id="KW-0812">Transmembrane</keyword>
<dbReference type="Pfam" id="PF13620">
    <property type="entry name" value="CarboxypepD_reg"/>
    <property type="match status" value="1"/>
</dbReference>
<dbReference type="PANTHER" id="PTHR30069:SF46">
    <property type="entry name" value="OAR PROTEIN"/>
    <property type="match status" value="1"/>
</dbReference>
<dbReference type="InterPro" id="IPR036942">
    <property type="entry name" value="Beta-barrel_TonB_sf"/>
</dbReference>
<organism evidence="9 10">
    <name type="scientific">Paludibaculum fermentans</name>
    <dbReference type="NCBI Taxonomy" id="1473598"/>
    <lineage>
        <taxon>Bacteria</taxon>
        <taxon>Pseudomonadati</taxon>
        <taxon>Acidobacteriota</taxon>
        <taxon>Terriglobia</taxon>
        <taxon>Bryobacterales</taxon>
        <taxon>Bryobacteraceae</taxon>
        <taxon>Paludibaculum</taxon>
    </lineage>
</organism>
<dbReference type="KEGG" id="pfer:IRI77_18815"/>
<dbReference type="GO" id="GO:0015344">
    <property type="term" value="F:siderophore uptake transmembrane transporter activity"/>
    <property type="evidence" value="ECO:0007669"/>
    <property type="project" value="TreeGrafter"/>
</dbReference>
<evidence type="ECO:0000256" key="3">
    <source>
        <dbReference type="ARBA" id="ARBA00022452"/>
    </source>
</evidence>
<evidence type="ECO:0000313" key="10">
    <source>
        <dbReference type="Proteomes" id="UP000593892"/>
    </source>
</evidence>
<feature type="domain" description="TonB-dependent transporter Oar-like beta-barrel" evidence="8">
    <location>
        <begin position="316"/>
        <end position="1025"/>
    </location>
</feature>
<evidence type="ECO:0000256" key="1">
    <source>
        <dbReference type="ARBA" id="ARBA00004571"/>
    </source>
</evidence>
<dbReference type="InterPro" id="IPR037066">
    <property type="entry name" value="Plug_dom_sf"/>
</dbReference>
<protein>
    <submittedName>
        <fullName evidence="9">TonB-dependent receptor</fullName>
    </submittedName>
</protein>
<feature type="domain" description="TonB-dependent receptor plug" evidence="7">
    <location>
        <begin position="123"/>
        <end position="203"/>
    </location>
</feature>
<evidence type="ECO:0000259" key="8">
    <source>
        <dbReference type="Pfam" id="PF25183"/>
    </source>
</evidence>
<evidence type="ECO:0000256" key="2">
    <source>
        <dbReference type="ARBA" id="ARBA00022448"/>
    </source>
</evidence>
<comment type="subcellular location">
    <subcellularLocation>
        <location evidence="1">Cell outer membrane</location>
        <topology evidence="1">Multi-pass membrane protein</topology>
    </subcellularLocation>
</comment>
<keyword evidence="5" id="KW-0472">Membrane</keyword>
<evidence type="ECO:0000256" key="5">
    <source>
        <dbReference type="ARBA" id="ARBA00023136"/>
    </source>
</evidence>
<dbReference type="Gene3D" id="2.60.40.1120">
    <property type="entry name" value="Carboxypeptidase-like, regulatory domain"/>
    <property type="match status" value="1"/>
</dbReference>
<dbReference type="InterPro" id="IPR039426">
    <property type="entry name" value="TonB-dep_rcpt-like"/>
</dbReference>
<keyword evidence="2" id="KW-0813">Transport</keyword>
<dbReference type="EMBL" id="CP063849">
    <property type="protein sequence ID" value="QOY84911.1"/>
    <property type="molecule type" value="Genomic_DNA"/>
</dbReference>
<dbReference type="SUPFAM" id="SSF49464">
    <property type="entry name" value="Carboxypeptidase regulatory domain-like"/>
    <property type="match status" value="1"/>
</dbReference>
<evidence type="ECO:0000256" key="4">
    <source>
        <dbReference type="ARBA" id="ARBA00022692"/>
    </source>
</evidence>
<dbReference type="InterPro" id="IPR057601">
    <property type="entry name" value="Oar-like_b-barrel"/>
</dbReference>
<dbReference type="PANTHER" id="PTHR30069">
    <property type="entry name" value="TONB-DEPENDENT OUTER MEMBRANE RECEPTOR"/>
    <property type="match status" value="1"/>
</dbReference>
<dbReference type="RefSeq" id="WP_194446581.1">
    <property type="nucleotide sequence ID" value="NZ_CP063849.1"/>
</dbReference>
<dbReference type="GO" id="GO:0009279">
    <property type="term" value="C:cell outer membrane"/>
    <property type="evidence" value="ECO:0007669"/>
    <property type="project" value="UniProtKB-SubCell"/>
</dbReference>
<dbReference type="Pfam" id="PF07715">
    <property type="entry name" value="Plug"/>
    <property type="match status" value="1"/>
</dbReference>
<gene>
    <name evidence="9" type="ORF">IRI77_18815</name>
</gene>
<keyword evidence="9" id="KW-0675">Receptor</keyword>
<sequence>MGGLQGTVKDPSGAVIVNAAVEVRSPALIGIKKQETDQGGYFRFANLPPGLYSVSVTTSGFRGYRKENIALEVGRLPSLDIVLEVGSTSEVVEVAADAVTIDVSQSKVQTNIGNNILANVPTQSRSFQSVIQFAPGARSEPLQAGYQIDGASNSENAYLVEGMETASLFDGHSAANVPMDFIQEVQVKTSGFEAEYGGALGGVVNVISKRGSNQFTGSLFTYYSGSGLDVGPNPTLIKNPLVPTNANGAKRLDQPAETYQPAQDHYRTVTPGFTLGGYLVKDRLWFFASGAPEYQVLGRTVNFAAASGTPGLRTFNRNIDTYYSTARLDYLATQKIRLYGSWSYSYAKGTGTSLPQADDLSSQFNSSSTTNPDNWNNGIGYVAPNVIYSSGADITLTPNLVLTSRFGYFYYDYQDRGLASGLKYIYRDTNYPYSTGNAPALATTTALDGTVLPSQYVNATGWTNIGANSQTVFDKWKKYNFSQDLAWFKRGFGTHNLKFGYTFNHGTNDTISGYNTADVYVAFGVPYGPQTTNGIARCQGINAQNQSLYGQSGGAADGSSCQGLWGTVNLRDLGTAGKVGGWNHALYAQDAWTIGPRLTVNVGVRLDKESLPSYNSLPGFQGINFGWGQKVAPRLGAAYDLTGKGKLKVYASFGYFFDIMKYQLPRGSFGGDYWHDCVYALDTPNFTQILPQRDSQGHYCPLGGGATPAVGSFPANGMRFIENFDYREPANDPNQVGSLGPTGLVDPNLDPMKQHEMVVGAAWEITPSLVFEPRYSRKRLDRTIEDAGTITQNGEVYYIVNPGYGVNQSVQDCNGCPVNPKAVRNYDGIEFRLTKRMSSNFTGSVSYTYSRLYGNYSGLTATDVSDGGGGRNGANSDRAFDEPFMQFDAHGHRADGPLATDRPHTFKGYGYYNLKWWKVNAMIGGFQQIYSGTPLSSYISVWGAPVFVEGRGNFVDMARDPTTGNWSATGVSSKRTPIFSQSDMSFSQDFSVSKSNEKMKARVGVEIFNLFNQKSVTLVNQNLISTSGLNPAQCGTAGTNCTPTQVNQSGFDYGALMSKGYDYVGAANSQSRTLNSLYGMPYGWQNPRSMRLTFRLTF</sequence>
<accession>A0A7S7NJR0</accession>
<dbReference type="SUPFAM" id="SSF56935">
    <property type="entry name" value="Porins"/>
    <property type="match status" value="1"/>
</dbReference>
<keyword evidence="3" id="KW-1134">Transmembrane beta strand</keyword>
<reference evidence="9 10" key="1">
    <citation type="submission" date="2020-10" db="EMBL/GenBank/DDBJ databases">
        <title>Complete genome sequence of Paludibaculum fermentans P105T, a facultatively anaerobic acidobacterium capable of dissimilatory Fe(III) reduction.</title>
        <authorList>
            <person name="Dedysh S.N."/>
            <person name="Beletsky A.V."/>
            <person name="Kulichevskaya I.S."/>
            <person name="Mardanov A.V."/>
            <person name="Ravin N.V."/>
        </authorList>
    </citation>
    <scope>NUCLEOTIDE SEQUENCE [LARGE SCALE GENOMIC DNA]</scope>
    <source>
        <strain evidence="9 10">P105</strain>
    </source>
</reference>
<evidence type="ECO:0000256" key="6">
    <source>
        <dbReference type="ARBA" id="ARBA00023237"/>
    </source>
</evidence>
<evidence type="ECO:0000259" key="7">
    <source>
        <dbReference type="Pfam" id="PF07715"/>
    </source>
</evidence>
<dbReference type="GO" id="GO:0044718">
    <property type="term" value="P:siderophore transmembrane transport"/>
    <property type="evidence" value="ECO:0007669"/>
    <property type="project" value="TreeGrafter"/>
</dbReference>
<dbReference type="InterPro" id="IPR008969">
    <property type="entry name" value="CarboxyPept-like_regulatory"/>
</dbReference>
<keyword evidence="10" id="KW-1185">Reference proteome</keyword>
<name>A0A7S7NJR0_PALFE</name>
<keyword evidence="6" id="KW-0998">Cell outer membrane</keyword>
<dbReference type="Gene3D" id="2.40.170.20">
    <property type="entry name" value="TonB-dependent receptor, beta-barrel domain"/>
    <property type="match status" value="1"/>
</dbReference>